<reference evidence="2 3" key="1">
    <citation type="submission" date="2021-03" db="EMBL/GenBank/DDBJ databases">
        <authorList>
            <person name="So Y."/>
        </authorList>
    </citation>
    <scope>NUCLEOTIDE SEQUENCE [LARGE SCALE GENOMIC DNA]</scope>
    <source>
        <strain evidence="2 3">SSH11</strain>
    </source>
</reference>
<comment type="caution">
    <text evidence="2">The sequence shown here is derived from an EMBL/GenBank/DDBJ whole genome shotgun (WGS) entry which is preliminary data.</text>
</comment>
<dbReference type="RefSeq" id="WP_209382059.1">
    <property type="nucleotide sequence ID" value="NZ_JAGIZB010000059.1"/>
</dbReference>
<dbReference type="Gene3D" id="3.30.420.10">
    <property type="entry name" value="Ribonuclease H-like superfamily/Ribonuclease H"/>
    <property type="match status" value="1"/>
</dbReference>
<organism evidence="2 3">
    <name type="scientific">Pararoseomonas baculiformis</name>
    <dbReference type="NCBI Taxonomy" id="2820812"/>
    <lineage>
        <taxon>Bacteria</taxon>
        <taxon>Pseudomonadati</taxon>
        <taxon>Pseudomonadota</taxon>
        <taxon>Alphaproteobacteria</taxon>
        <taxon>Acetobacterales</taxon>
        <taxon>Acetobacteraceae</taxon>
        <taxon>Pararoseomonas</taxon>
    </lineage>
</organism>
<gene>
    <name evidence="2" type="ORF">J8J14_23930</name>
</gene>
<proteinExistence type="predicted"/>
<dbReference type="SUPFAM" id="SSF53098">
    <property type="entry name" value="Ribonuclease H-like"/>
    <property type="match status" value="1"/>
</dbReference>
<sequence length="195" mass="21437">MLVFVDFEASSLAPGSYPVEVGWVAEHGEGEAHLIRPAPDWVEWSAESEAVHGLARERLVREGEPAEDVARRVLDVLGAAGVVVVSDAAKWEQLWLDRLMRAAGLVHSIRIVELEREILLPEARRILQLASVKGGPGQHVARGAWLDRASEIVGDAQHASRNGGRVQHRALADAEGMRSWWLEVGKRVAQVMGER</sequence>
<dbReference type="InterPro" id="IPR012337">
    <property type="entry name" value="RNaseH-like_sf"/>
</dbReference>
<protein>
    <submittedName>
        <fullName evidence="2">Transcriptional regulator</fullName>
    </submittedName>
</protein>
<evidence type="ECO:0000259" key="1">
    <source>
        <dbReference type="SMART" id="SM00479"/>
    </source>
</evidence>
<dbReference type="SMART" id="SM00479">
    <property type="entry name" value="EXOIII"/>
    <property type="match status" value="1"/>
</dbReference>
<evidence type="ECO:0000313" key="3">
    <source>
        <dbReference type="Proteomes" id="UP000681594"/>
    </source>
</evidence>
<feature type="domain" description="Exonuclease" evidence="1">
    <location>
        <begin position="1"/>
        <end position="190"/>
    </location>
</feature>
<keyword evidence="3" id="KW-1185">Reference proteome</keyword>
<accession>A0ABS4ALA1</accession>
<dbReference type="EMBL" id="JAGIZB010000059">
    <property type="protein sequence ID" value="MBP0447798.1"/>
    <property type="molecule type" value="Genomic_DNA"/>
</dbReference>
<dbReference type="Proteomes" id="UP000681594">
    <property type="component" value="Unassembled WGS sequence"/>
</dbReference>
<dbReference type="InterPro" id="IPR036397">
    <property type="entry name" value="RNaseH_sf"/>
</dbReference>
<evidence type="ECO:0000313" key="2">
    <source>
        <dbReference type="EMBL" id="MBP0447798.1"/>
    </source>
</evidence>
<dbReference type="InterPro" id="IPR013520">
    <property type="entry name" value="Ribonucl_H"/>
</dbReference>
<name>A0ABS4ALA1_9PROT</name>